<accession>A0A8K0KG79</accession>
<dbReference type="OrthoDB" id="200404at2759"/>
<comment type="caution">
    <text evidence="7">The sequence shown here is derived from an EMBL/GenBank/DDBJ whole genome shotgun (WGS) entry which is preliminary data.</text>
</comment>
<reference evidence="7" key="2">
    <citation type="submission" date="2017-10" db="EMBL/GenBank/DDBJ databases">
        <title>Ladona fulva Genome sequencing and assembly.</title>
        <authorList>
            <person name="Murali S."/>
            <person name="Richards S."/>
            <person name="Bandaranaike D."/>
            <person name="Bellair M."/>
            <person name="Blankenburg K."/>
            <person name="Chao H."/>
            <person name="Dinh H."/>
            <person name="Doddapaneni H."/>
            <person name="Dugan-Rocha S."/>
            <person name="Elkadiri S."/>
            <person name="Gnanaolivu R."/>
            <person name="Hernandez B."/>
            <person name="Skinner E."/>
            <person name="Javaid M."/>
            <person name="Lee S."/>
            <person name="Li M."/>
            <person name="Ming W."/>
            <person name="Munidasa M."/>
            <person name="Muniz J."/>
            <person name="Nguyen L."/>
            <person name="Hughes D."/>
            <person name="Osuji N."/>
            <person name="Pu L.-L."/>
            <person name="Puazo M."/>
            <person name="Qu C."/>
            <person name="Quiroz J."/>
            <person name="Raj R."/>
            <person name="Weissenberger G."/>
            <person name="Xin Y."/>
            <person name="Zou X."/>
            <person name="Han Y."/>
            <person name="Worley K."/>
            <person name="Muzny D."/>
            <person name="Gibbs R."/>
        </authorList>
    </citation>
    <scope>NUCLEOTIDE SEQUENCE</scope>
    <source>
        <strain evidence="7">Sampled in the wild</strain>
    </source>
</reference>
<keyword evidence="6" id="KW-0812">Transmembrane</keyword>
<feature type="transmembrane region" description="Helical" evidence="6">
    <location>
        <begin position="136"/>
        <end position="156"/>
    </location>
</feature>
<gene>
    <name evidence="7" type="ORF">J437_LFUL013420</name>
</gene>
<evidence type="ECO:0000256" key="5">
    <source>
        <dbReference type="ARBA" id="ARBA00023212"/>
    </source>
</evidence>
<keyword evidence="3" id="KW-0963">Cytoplasm</keyword>
<evidence type="ECO:0000256" key="1">
    <source>
        <dbReference type="ARBA" id="ARBA00004245"/>
    </source>
</evidence>
<proteinExistence type="inferred from homology"/>
<name>A0A8K0KG79_LADFU</name>
<evidence type="ECO:0000256" key="4">
    <source>
        <dbReference type="ARBA" id="ARBA00023203"/>
    </source>
</evidence>
<dbReference type="AlphaFoldDB" id="A0A8K0KG79"/>
<evidence type="ECO:0008006" key="9">
    <source>
        <dbReference type="Google" id="ProtNLM"/>
    </source>
</evidence>
<dbReference type="InterPro" id="IPR007204">
    <property type="entry name" value="ARPC3"/>
</dbReference>
<dbReference type="Gene3D" id="1.10.1760.10">
    <property type="entry name" value="Actin-related protein 2/3 complex subunit 3"/>
    <property type="match status" value="1"/>
</dbReference>
<dbReference type="PANTHER" id="PTHR12391">
    <property type="entry name" value="ARP2/3 COMPLEX 21 KD SUBUNIT"/>
    <property type="match status" value="1"/>
</dbReference>
<keyword evidence="6" id="KW-1133">Transmembrane helix</keyword>
<evidence type="ECO:0000256" key="3">
    <source>
        <dbReference type="ARBA" id="ARBA00022490"/>
    </source>
</evidence>
<dbReference type="SUPFAM" id="SSF69060">
    <property type="entry name" value="Arp2/3 complex 21 kDa subunit ARPC3"/>
    <property type="match status" value="1"/>
</dbReference>
<keyword evidence="4" id="KW-0009">Actin-binding</keyword>
<dbReference type="InterPro" id="IPR036753">
    <property type="entry name" value="ARPC3_sf"/>
</dbReference>
<keyword evidence="5" id="KW-0206">Cytoskeleton</keyword>
<comment type="subcellular location">
    <subcellularLocation>
        <location evidence="1">Cytoplasm</location>
        <location evidence="1">Cytoskeleton</location>
    </subcellularLocation>
</comment>
<dbReference type="GO" id="GO:0034314">
    <property type="term" value="P:Arp2/3 complex-mediated actin nucleation"/>
    <property type="evidence" value="ECO:0007669"/>
    <property type="project" value="InterPro"/>
</dbReference>
<comment type="similarity">
    <text evidence="2">Belongs to the ARPC3 family.</text>
</comment>
<dbReference type="GO" id="GO:0005885">
    <property type="term" value="C:Arp2/3 protein complex"/>
    <property type="evidence" value="ECO:0007669"/>
    <property type="project" value="InterPro"/>
</dbReference>
<dbReference type="GO" id="GO:0003779">
    <property type="term" value="F:actin binding"/>
    <property type="evidence" value="ECO:0007669"/>
    <property type="project" value="UniProtKB-KW"/>
</dbReference>
<reference evidence="7" key="1">
    <citation type="submission" date="2013-04" db="EMBL/GenBank/DDBJ databases">
        <authorList>
            <person name="Qu J."/>
            <person name="Murali S.C."/>
            <person name="Bandaranaike D."/>
            <person name="Bellair M."/>
            <person name="Blankenburg K."/>
            <person name="Chao H."/>
            <person name="Dinh H."/>
            <person name="Doddapaneni H."/>
            <person name="Downs B."/>
            <person name="Dugan-Rocha S."/>
            <person name="Elkadiri S."/>
            <person name="Gnanaolivu R.D."/>
            <person name="Hernandez B."/>
            <person name="Javaid M."/>
            <person name="Jayaseelan J.C."/>
            <person name="Lee S."/>
            <person name="Li M."/>
            <person name="Ming W."/>
            <person name="Munidasa M."/>
            <person name="Muniz J."/>
            <person name="Nguyen L."/>
            <person name="Ongeri F."/>
            <person name="Osuji N."/>
            <person name="Pu L.-L."/>
            <person name="Puazo M."/>
            <person name="Qu C."/>
            <person name="Quiroz J."/>
            <person name="Raj R."/>
            <person name="Weissenberger G."/>
            <person name="Xin Y."/>
            <person name="Zou X."/>
            <person name="Han Y."/>
            <person name="Richards S."/>
            <person name="Worley K."/>
            <person name="Muzny D."/>
            <person name="Gibbs R."/>
        </authorList>
    </citation>
    <scope>NUCLEOTIDE SEQUENCE</scope>
    <source>
        <strain evidence="7">Sampled in the wild</strain>
    </source>
</reference>
<keyword evidence="8" id="KW-1185">Reference proteome</keyword>
<dbReference type="EMBL" id="KZ308717">
    <property type="protein sequence ID" value="KAG8233426.1"/>
    <property type="molecule type" value="Genomic_DNA"/>
</dbReference>
<dbReference type="Pfam" id="PF04062">
    <property type="entry name" value="P21-Arc"/>
    <property type="match status" value="1"/>
</dbReference>
<protein>
    <recommendedName>
        <fullName evidence="9">Actin-related protein 2/3 complex subunit 3</fullName>
    </recommendedName>
</protein>
<evidence type="ECO:0000313" key="8">
    <source>
        <dbReference type="Proteomes" id="UP000792457"/>
    </source>
</evidence>
<evidence type="ECO:0000256" key="2">
    <source>
        <dbReference type="ARBA" id="ARBA00010856"/>
    </source>
</evidence>
<evidence type="ECO:0000313" key="7">
    <source>
        <dbReference type="EMBL" id="KAG8233426.1"/>
    </source>
</evidence>
<evidence type="ECO:0000256" key="6">
    <source>
        <dbReference type="SAM" id="Phobius"/>
    </source>
</evidence>
<dbReference type="GO" id="GO:0030833">
    <property type="term" value="P:regulation of actin filament polymerization"/>
    <property type="evidence" value="ECO:0007669"/>
    <property type="project" value="InterPro"/>
</dbReference>
<organism evidence="7 8">
    <name type="scientific">Ladona fulva</name>
    <name type="common">Scarce chaser dragonfly</name>
    <name type="synonym">Libellula fulva</name>
    <dbReference type="NCBI Taxonomy" id="123851"/>
    <lineage>
        <taxon>Eukaryota</taxon>
        <taxon>Metazoa</taxon>
        <taxon>Ecdysozoa</taxon>
        <taxon>Arthropoda</taxon>
        <taxon>Hexapoda</taxon>
        <taxon>Insecta</taxon>
        <taxon>Pterygota</taxon>
        <taxon>Palaeoptera</taxon>
        <taxon>Odonata</taxon>
        <taxon>Epiprocta</taxon>
        <taxon>Anisoptera</taxon>
        <taxon>Libelluloidea</taxon>
        <taxon>Libellulidae</taxon>
        <taxon>Ladona</taxon>
    </lineage>
</organism>
<dbReference type="Proteomes" id="UP000792457">
    <property type="component" value="Unassembled WGS sequence"/>
</dbReference>
<keyword evidence="6" id="KW-0472">Membrane</keyword>
<sequence length="158" mass="18169">MPAYHSTLMDHSQVVGNMALLPIRTQFRGPAPPYSKDMDIIDEALYFFKANVFFRTYEIKNESDRVLIYITLYITECLKRLQKSSNKNQGMNEMYTLAISKFDIPGEPGFPLNSVYAKPSTPAEAGKKQYSKFSHFLCYLFINCTLFLNFTATIFITL</sequence>